<dbReference type="SUPFAM" id="SSF144232">
    <property type="entry name" value="HIT/MYND zinc finger-like"/>
    <property type="match status" value="1"/>
</dbReference>
<dbReference type="AlphaFoldDB" id="A0AAV7CVM2"/>
<protein>
    <recommendedName>
        <fullName evidence="2">HIT-type domain-containing protein</fullName>
    </recommendedName>
</protein>
<dbReference type="Pfam" id="PF21373">
    <property type="entry name" value="ZNHIT3_C"/>
    <property type="match status" value="1"/>
</dbReference>
<evidence type="ECO:0000259" key="2">
    <source>
        <dbReference type="PROSITE" id="PS51083"/>
    </source>
</evidence>
<dbReference type="Gene3D" id="3.30.60.190">
    <property type="match status" value="1"/>
</dbReference>
<keyword evidence="1" id="KW-0479">Metal-binding</keyword>
<dbReference type="PROSITE" id="PS51083">
    <property type="entry name" value="ZF_HIT"/>
    <property type="match status" value="1"/>
</dbReference>
<reference evidence="3" key="1">
    <citation type="thesis" date="2020" institute="ProQuest LLC" country="789 East Eisenhower Parkway, Ann Arbor, MI, USA">
        <title>Comparative Genomics and Chromosome Evolution.</title>
        <authorList>
            <person name="Mudd A.B."/>
        </authorList>
    </citation>
    <scope>NUCLEOTIDE SEQUENCE</scope>
    <source>
        <strain evidence="3">237g6f4</strain>
        <tissue evidence="3">Blood</tissue>
    </source>
</reference>
<accession>A0AAV7CVM2</accession>
<organism evidence="3 4">
    <name type="scientific">Engystomops pustulosus</name>
    <name type="common">Tungara frog</name>
    <name type="synonym">Physalaemus pustulosus</name>
    <dbReference type="NCBI Taxonomy" id="76066"/>
    <lineage>
        <taxon>Eukaryota</taxon>
        <taxon>Metazoa</taxon>
        <taxon>Chordata</taxon>
        <taxon>Craniata</taxon>
        <taxon>Vertebrata</taxon>
        <taxon>Euteleostomi</taxon>
        <taxon>Amphibia</taxon>
        <taxon>Batrachia</taxon>
        <taxon>Anura</taxon>
        <taxon>Neobatrachia</taxon>
        <taxon>Hyloidea</taxon>
        <taxon>Leptodactylidae</taxon>
        <taxon>Leiuperinae</taxon>
        <taxon>Engystomops</taxon>
    </lineage>
</organism>
<name>A0AAV7CVM2_ENGPU</name>
<gene>
    <name evidence="3" type="ORF">GDO81_006212</name>
</gene>
<dbReference type="EMBL" id="WNYA01000002">
    <property type="protein sequence ID" value="KAG8589008.1"/>
    <property type="molecule type" value="Genomic_DNA"/>
</dbReference>
<keyword evidence="1" id="KW-0863">Zinc-finger</keyword>
<evidence type="ECO:0000256" key="1">
    <source>
        <dbReference type="PROSITE-ProRule" id="PRU00453"/>
    </source>
</evidence>
<dbReference type="CDD" id="cd23024">
    <property type="entry name" value="zf-HIT_ZNHIT2-3"/>
    <property type="match status" value="1"/>
</dbReference>
<dbReference type="InterPro" id="IPR048371">
    <property type="entry name" value="ZNHIT3_C"/>
</dbReference>
<dbReference type="GO" id="GO:0008270">
    <property type="term" value="F:zinc ion binding"/>
    <property type="evidence" value="ECO:0007669"/>
    <property type="project" value="UniProtKB-UniRule"/>
</dbReference>
<evidence type="ECO:0000313" key="4">
    <source>
        <dbReference type="Proteomes" id="UP000824782"/>
    </source>
</evidence>
<keyword evidence="1" id="KW-0862">Zinc</keyword>
<keyword evidence="4" id="KW-1185">Reference proteome</keyword>
<dbReference type="Proteomes" id="UP000824782">
    <property type="component" value="Unassembled WGS sequence"/>
</dbReference>
<dbReference type="Pfam" id="PF04438">
    <property type="entry name" value="zf-HIT"/>
    <property type="match status" value="1"/>
</dbReference>
<comment type="caution">
    <text evidence="3">The sequence shown here is derived from an EMBL/GenBank/DDBJ whole genome shotgun (WGS) entry which is preliminary data.</text>
</comment>
<dbReference type="InterPro" id="IPR007529">
    <property type="entry name" value="Znf_HIT"/>
</dbReference>
<evidence type="ECO:0000313" key="3">
    <source>
        <dbReference type="EMBL" id="KAG8589008.1"/>
    </source>
</evidence>
<sequence length="193" mass="21930">MNLTDKQIWTPENLSKTDAFSKTVLYIYLSENALLLCASTHLFPSGGEVCCDHNMGDLCCMCTVETSKYRCPCCRLRYCSLDCSKRHKERCVPKGEQSSPSVPDVLQTRDPILVENDESDAVPFLKLGLLGKSEELKQLLLNIHLRQLLVTLDETENKDEVLKNYMQEPLFVELADMCLSLINPEEKENILPK</sequence>
<feature type="domain" description="HIT-type" evidence="2">
    <location>
        <begin position="59"/>
        <end position="91"/>
    </location>
</feature>
<proteinExistence type="predicted"/>